<dbReference type="Proteomes" id="UP000199477">
    <property type="component" value="Unassembled WGS sequence"/>
</dbReference>
<proteinExistence type="predicted"/>
<dbReference type="InterPro" id="IPR021488">
    <property type="entry name" value="DUF3142"/>
</dbReference>
<gene>
    <name evidence="2" type="ORF">SAMN02799615_03356</name>
</gene>
<protein>
    <recommendedName>
        <fullName evidence="4">DUF3142 domain-containing protein</fullName>
    </recommendedName>
</protein>
<evidence type="ECO:0000313" key="3">
    <source>
        <dbReference type="Proteomes" id="UP000199477"/>
    </source>
</evidence>
<dbReference type="RefSeq" id="WP_051548629.1">
    <property type="nucleotide sequence ID" value="NZ_FONH01000015.1"/>
</dbReference>
<feature type="signal peptide" evidence="1">
    <location>
        <begin position="1"/>
        <end position="23"/>
    </location>
</feature>
<dbReference type="EMBL" id="FONH01000015">
    <property type="protein sequence ID" value="SFF38649.1"/>
    <property type="molecule type" value="Genomic_DNA"/>
</dbReference>
<evidence type="ECO:0000313" key="2">
    <source>
        <dbReference type="EMBL" id="SFF38649.1"/>
    </source>
</evidence>
<dbReference type="AlphaFoldDB" id="A0A1I2I8B6"/>
<accession>A0A1I2I8B6</accession>
<keyword evidence="1" id="KW-0732">Signal</keyword>
<feature type="chain" id="PRO_5011515296" description="DUF3142 domain-containing protein" evidence="1">
    <location>
        <begin position="24"/>
        <end position="401"/>
    </location>
</feature>
<sequence>MVREAWRRGLRWLAVAMACACVAACQHPSAPLPHDAYVWQRQWNPAVTSALAQSADLIRTWRVLAAQTDAHGQLQPVAVDRAALAATHRPVVLVVRIDGQLPQWDADALLAQTLVLRERWKDLPLAGIEIDHDCGTARLPAYADFLARLKRDLGTTPLSITALPAWLASGELERVTAQVDEVVLQVHAVQSPRAGLFEPALARSWIDRFAARVGKRFRVALPTYGSRVSWDDNGRVVAIESEAPLLAGGREASELVAAPAEVAKLLAGLRKDPPAHLAGIVWFRLPTVQDARAWSLPTWRAVMAGAPLKETLAVFFQPGAAPGASDVVLRNDGEVDARLPSRIELPAGCTIADGVNGYALAYREGRPFLRRERDGWLRAHYQRAVGWARCGDAAGQPALAP</sequence>
<organism evidence="2 3">
    <name type="scientific">Dyella marensis</name>
    <dbReference type="NCBI Taxonomy" id="500610"/>
    <lineage>
        <taxon>Bacteria</taxon>
        <taxon>Pseudomonadati</taxon>
        <taxon>Pseudomonadota</taxon>
        <taxon>Gammaproteobacteria</taxon>
        <taxon>Lysobacterales</taxon>
        <taxon>Rhodanobacteraceae</taxon>
        <taxon>Dyella</taxon>
    </lineage>
</organism>
<evidence type="ECO:0008006" key="4">
    <source>
        <dbReference type="Google" id="ProtNLM"/>
    </source>
</evidence>
<dbReference type="Pfam" id="PF11340">
    <property type="entry name" value="DUF3142"/>
    <property type="match status" value="1"/>
</dbReference>
<reference evidence="3" key="1">
    <citation type="submission" date="2016-10" db="EMBL/GenBank/DDBJ databases">
        <authorList>
            <person name="Varghese N."/>
            <person name="Submissions S."/>
        </authorList>
    </citation>
    <scope>NUCLEOTIDE SEQUENCE [LARGE SCALE GENOMIC DNA]</scope>
    <source>
        <strain evidence="3">UNC178MFTsu3.1</strain>
    </source>
</reference>
<evidence type="ECO:0000256" key="1">
    <source>
        <dbReference type="SAM" id="SignalP"/>
    </source>
</evidence>
<name>A0A1I2I8B6_9GAMM</name>
<keyword evidence="3" id="KW-1185">Reference proteome</keyword>
<dbReference type="STRING" id="500610.SAMN02799615_03356"/>